<feature type="domain" description="Cytosolic endo-beta-N-acetylglucosaminidase TIM barrel" evidence="1">
    <location>
        <begin position="35"/>
        <end position="60"/>
    </location>
</feature>
<evidence type="ECO:0000313" key="3">
    <source>
        <dbReference type="Proteomes" id="UP000287547"/>
    </source>
</evidence>
<evidence type="ECO:0000313" key="2">
    <source>
        <dbReference type="EMBL" id="RSM89441.1"/>
    </source>
</evidence>
<dbReference type="Gene3D" id="3.20.20.80">
    <property type="entry name" value="Glycosidases"/>
    <property type="match status" value="1"/>
</dbReference>
<dbReference type="GO" id="GO:0033925">
    <property type="term" value="F:mannosyl-glycoprotein endo-beta-N-acetylglucosaminidase activity"/>
    <property type="evidence" value="ECO:0007669"/>
    <property type="project" value="InterPro"/>
</dbReference>
<dbReference type="InterPro" id="IPR005201">
    <property type="entry name" value="TIM_ENGase"/>
</dbReference>
<sequence>MPSSRRTFLRIGRTEHRFGPGQSVTAGRSGHGRHATVTDAAHRNGVRVLGNVFLPPTAYGRSGCSPPGCGWG</sequence>
<dbReference type="Pfam" id="PF03644">
    <property type="entry name" value="Glyco_hydro_85"/>
    <property type="match status" value="1"/>
</dbReference>
<comment type="caution">
    <text evidence="2">The sequence shown here is derived from an EMBL/GenBank/DDBJ whole genome shotgun (WGS) entry which is preliminary data.</text>
</comment>
<proteinExistence type="predicted"/>
<name>A0A428ZN18_KIBAR</name>
<gene>
    <name evidence="2" type="ORF">DMH04_05410</name>
</gene>
<dbReference type="Proteomes" id="UP000287547">
    <property type="component" value="Unassembled WGS sequence"/>
</dbReference>
<protein>
    <recommendedName>
        <fullName evidence="1">Cytosolic endo-beta-N-acetylglucosaminidase TIM barrel domain-containing protein</fullName>
    </recommendedName>
</protein>
<reference evidence="2 3" key="1">
    <citation type="submission" date="2018-05" db="EMBL/GenBank/DDBJ databases">
        <title>Evolution of GPA BGCs.</title>
        <authorList>
            <person name="Waglechner N."/>
            <person name="Wright G.D."/>
        </authorList>
    </citation>
    <scope>NUCLEOTIDE SEQUENCE [LARGE SCALE GENOMIC DNA]</scope>
    <source>
        <strain evidence="2 3">A82846</strain>
    </source>
</reference>
<dbReference type="OrthoDB" id="1089471at2"/>
<dbReference type="GO" id="GO:0005737">
    <property type="term" value="C:cytoplasm"/>
    <property type="evidence" value="ECO:0007669"/>
    <property type="project" value="InterPro"/>
</dbReference>
<organism evidence="2 3">
    <name type="scientific">Kibdelosporangium aridum</name>
    <dbReference type="NCBI Taxonomy" id="2030"/>
    <lineage>
        <taxon>Bacteria</taxon>
        <taxon>Bacillati</taxon>
        <taxon>Actinomycetota</taxon>
        <taxon>Actinomycetes</taxon>
        <taxon>Pseudonocardiales</taxon>
        <taxon>Pseudonocardiaceae</taxon>
        <taxon>Kibdelosporangium</taxon>
    </lineage>
</organism>
<evidence type="ECO:0000259" key="1">
    <source>
        <dbReference type="Pfam" id="PF03644"/>
    </source>
</evidence>
<dbReference type="AlphaFoldDB" id="A0A428ZN18"/>
<dbReference type="EMBL" id="QHKI01000003">
    <property type="protein sequence ID" value="RSM89441.1"/>
    <property type="molecule type" value="Genomic_DNA"/>
</dbReference>
<dbReference type="RefSeq" id="WP_037252749.1">
    <property type="nucleotide sequence ID" value="NZ_QHKI01000003.1"/>
</dbReference>
<accession>A0A428ZN18</accession>